<evidence type="ECO:0000313" key="10">
    <source>
        <dbReference type="Proteomes" id="UP000426027"/>
    </source>
</evidence>
<accession>A0A6I6GGV8</accession>
<dbReference type="EMBL" id="CP046566">
    <property type="protein sequence ID" value="QGW27605.1"/>
    <property type="molecule type" value="Genomic_DNA"/>
</dbReference>
<dbReference type="RefSeq" id="WP_157477525.1">
    <property type="nucleotide sequence ID" value="NZ_CP046566.1"/>
</dbReference>
<feature type="transmembrane region" description="Helical" evidence="7">
    <location>
        <begin position="45"/>
        <end position="63"/>
    </location>
</feature>
<dbReference type="KEGG" id="fls:GLV81_05405"/>
<dbReference type="InterPro" id="IPR014116">
    <property type="entry name" value="Cyt_c_oxidase_cbb3_FixG"/>
</dbReference>
<keyword evidence="2" id="KW-0004">4Fe-4S</keyword>
<evidence type="ECO:0000256" key="7">
    <source>
        <dbReference type="SAM" id="Phobius"/>
    </source>
</evidence>
<organism evidence="9 10">
    <name type="scientific">Phnomibacter ginsenosidimutans</name>
    <dbReference type="NCBI Taxonomy" id="2676868"/>
    <lineage>
        <taxon>Bacteria</taxon>
        <taxon>Pseudomonadati</taxon>
        <taxon>Bacteroidota</taxon>
        <taxon>Chitinophagia</taxon>
        <taxon>Chitinophagales</taxon>
        <taxon>Chitinophagaceae</taxon>
        <taxon>Phnomibacter</taxon>
    </lineage>
</organism>
<evidence type="ECO:0000313" key="9">
    <source>
        <dbReference type="EMBL" id="QGW27605.1"/>
    </source>
</evidence>
<evidence type="ECO:0000256" key="5">
    <source>
        <dbReference type="ARBA" id="ARBA00023004"/>
    </source>
</evidence>
<feature type="transmembrane region" description="Helical" evidence="7">
    <location>
        <begin position="196"/>
        <end position="217"/>
    </location>
</feature>
<sequence length="470" mass="53433">MSNEKATIEQLEESFRDRMPSVTKEGKRNWIYAWQPKGKWYTRRTILSVLYVALFFALPFIKMNGNPALQINVVEGKFSILGLIFWPQDFFIFGVGMVTMVIFIYLFTMIYGRVFCGWACPQTIFMEMIFRKMEWMVEGNPNEQRKLNNGPWNGNKIVRKTLKHLLFLAFSFLIANTFLAYIIGVEDLFKIIQEPVTQHVGGFVALIIFTLAFYGVYAFAREIICTVICPYGRLQSVLLDRNSVIVAYDYNRGEPRGKGRRTEENKLGDCIDCKQCVVVCPTGIDIRNGTQLECINCTACIDACNTVMDKVGLPRGLVRYASEAQLADNQPFKFTGRMKFYSVVLVLLLAGLTTLLLTRNDVDVTLLRARGQLFQEVGTDSLSNLYHLNMVNKTVKDIDVQLKVEELPGVIKLVGGHQLHTPAEGQAESTFFLVLPKSAIKRRDTDVKIGVYKDGKRIRTVKTSFLGYTE</sequence>
<protein>
    <submittedName>
        <fullName evidence="9">Cytochrome c oxidase accessory protein CcoG</fullName>
    </submittedName>
</protein>
<proteinExistence type="predicted"/>
<evidence type="ECO:0000259" key="8">
    <source>
        <dbReference type="PROSITE" id="PS51379"/>
    </source>
</evidence>
<dbReference type="GO" id="GO:0005886">
    <property type="term" value="C:plasma membrane"/>
    <property type="evidence" value="ECO:0007669"/>
    <property type="project" value="TreeGrafter"/>
</dbReference>
<dbReference type="InterPro" id="IPR051684">
    <property type="entry name" value="Electron_Trans/Redox"/>
</dbReference>
<gene>
    <name evidence="9" type="primary">ccoG</name>
    <name evidence="9" type="ORF">GLV81_05405</name>
</gene>
<dbReference type="PANTHER" id="PTHR30176:SF3">
    <property type="entry name" value="FERREDOXIN-TYPE PROTEIN NAPH"/>
    <property type="match status" value="1"/>
</dbReference>
<feature type="transmembrane region" description="Helical" evidence="7">
    <location>
        <begin position="83"/>
        <end position="107"/>
    </location>
</feature>
<reference evidence="9 10" key="1">
    <citation type="submission" date="2019-11" db="EMBL/GenBank/DDBJ databases">
        <authorList>
            <person name="Im W.T."/>
        </authorList>
    </citation>
    <scope>NUCLEOTIDE SEQUENCE [LARGE SCALE GENOMIC DNA]</scope>
    <source>
        <strain evidence="9 10">SB-02</strain>
    </source>
</reference>
<dbReference type="PROSITE" id="PS51379">
    <property type="entry name" value="4FE4S_FER_2"/>
    <property type="match status" value="1"/>
</dbReference>
<name>A0A6I6GGV8_9BACT</name>
<keyword evidence="4" id="KW-0249">Electron transport</keyword>
<keyword evidence="7" id="KW-1133">Transmembrane helix</keyword>
<evidence type="ECO:0000256" key="2">
    <source>
        <dbReference type="ARBA" id="ARBA00022485"/>
    </source>
</evidence>
<dbReference type="InterPro" id="IPR032879">
    <property type="entry name" value="FixG_C"/>
</dbReference>
<keyword evidence="1" id="KW-0813">Transport</keyword>
<keyword evidence="5" id="KW-0408">Iron</keyword>
<dbReference type="InterPro" id="IPR017896">
    <property type="entry name" value="4Fe4S_Fe-S-bd"/>
</dbReference>
<feature type="domain" description="4Fe-4S ferredoxin-type" evidence="8">
    <location>
        <begin position="260"/>
        <end position="289"/>
    </location>
</feature>
<feature type="transmembrane region" description="Helical" evidence="7">
    <location>
        <begin position="340"/>
        <end position="358"/>
    </location>
</feature>
<dbReference type="InterPro" id="IPR013783">
    <property type="entry name" value="Ig-like_fold"/>
</dbReference>
<dbReference type="Gene3D" id="2.60.40.10">
    <property type="entry name" value="Immunoglobulins"/>
    <property type="match status" value="1"/>
</dbReference>
<keyword evidence="6" id="KW-0411">Iron-sulfur</keyword>
<keyword evidence="7" id="KW-0812">Transmembrane</keyword>
<evidence type="ECO:0000256" key="3">
    <source>
        <dbReference type="ARBA" id="ARBA00022723"/>
    </source>
</evidence>
<evidence type="ECO:0000256" key="4">
    <source>
        <dbReference type="ARBA" id="ARBA00022982"/>
    </source>
</evidence>
<dbReference type="InterPro" id="IPR017900">
    <property type="entry name" value="4Fe4S_Fe_S_CS"/>
</dbReference>
<dbReference type="Gene3D" id="1.10.1060.10">
    <property type="entry name" value="Alpha-helical ferredoxin"/>
    <property type="match status" value="1"/>
</dbReference>
<dbReference type="GO" id="GO:0046872">
    <property type="term" value="F:metal ion binding"/>
    <property type="evidence" value="ECO:0007669"/>
    <property type="project" value="UniProtKB-KW"/>
</dbReference>
<dbReference type="Pfam" id="PF11614">
    <property type="entry name" value="FixG_C"/>
    <property type="match status" value="1"/>
</dbReference>
<feature type="transmembrane region" description="Helical" evidence="7">
    <location>
        <begin position="165"/>
        <end position="184"/>
    </location>
</feature>
<dbReference type="GO" id="GO:0051539">
    <property type="term" value="F:4 iron, 4 sulfur cluster binding"/>
    <property type="evidence" value="ECO:0007669"/>
    <property type="project" value="UniProtKB-KW"/>
</dbReference>
<evidence type="ECO:0000256" key="6">
    <source>
        <dbReference type="ARBA" id="ARBA00023014"/>
    </source>
</evidence>
<dbReference type="PROSITE" id="PS00198">
    <property type="entry name" value="4FE4S_FER_1"/>
    <property type="match status" value="1"/>
</dbReference>
<dbReference type="NCBIfam" id="TIGR02745">
    <property type="entry name" value="ccoG_rdxA_fixG"/>
    <property type="match status" value="1"/>
</dbReference>
<dbReference type="PANTHER" id="PTHR30176">
    <property type="entry name" value="FERREDOXIN-TYPE PROTEIN NAPH"/>
    <property type="match status" value="1"/>
</dbReference>
<dbReference type="Pfam" id="PF13746">
    <property type="entry name" value="Fer4_18"/>
    <property type="match status" value="1"/>
</dbReference>
<keyword evidence="10" id="KW-1185">Reference proteome</keyword>
<dbReference type="Pfam" id="PF12801">
    <property type="entry name" value="Fer4_5"/>
    <property type="match status" value="1"/>
</dbReference>
<keyword evidence="3" id="KW-0479">Metal-binding</keyword>
<dbReference type="SUPFAM" id="SSF54862">
    <property type="entry name" value="4Fe-4S ferredoxins"/>
    <property type="match status" value="1"/>
</dbReference>
<keyword evidence="7" id="KW-0472">Membrane</keyword>
<evidence type="ECO:0000256" key="1">
    <source>
        <dbReference type="ARBA" id="ARBA00022448"/>
    </source>
</evidence>
<dbReference type="AlphaFoldDB" id="A0A6I6GGV8"/>
<dbReference type="InterPro" id="IPR009051">
    <property type="entry name" value="Helical_ferredxn"/>
</dbReference>
<dbReference type="Proteomes" id="UP000426027">
    <property type="component" value="Chromosome"/>
</dbReference>